<evidence type="ECO:0000313" key="2">
    <source>
        <dbReference type="EMBL" id="MFL9836205.1"/>
    </source>
</evidence>
<dbReference type="Pfam" id="PF04134">
    <property type="entry name" value="DCC1-like"/>
    <property type="match status" value="1"/>
</dbReference>
<proteinExistence type="predicted"/>
<dbReference type="EMBL" id="JBELQB010000001">
    <property type="protein sequence ID" value="MFL9836205.1"/>
    <property type="molecule type" value="Genomic_DNA"/>
</dbReference>
<keyword evidence="1" id="KW-0472">Membrane</keyword>
<reference evidence="2 3" key="1">
    <citation type="submission" date="2024-06" db="EMBL/GenBank/DDBJ databases">
        <authorList>
            <person name="Kaempfer P."/>
            <person name="Viver T."/>
        </authorList>
    </citation>
    <scope>NUCLEOTIDE SEQUENCE [LARGE SCALE GENOMIC DNA]</scope>
    <source>
        <strain evidence="2 3">ST-75</strain>
    </source>
</reference>
<evidence type="ECO:0000256" key="1">
    <source>
        <dbReference type="SAM" id="Phobius"/>
    </source>
</evidence>
<accession>A0ABW8YAB8</accession>
<organism evidence="2 3">
    <name type="scientific">Flavobacterium rhizophilum</name>
    <dbReference type="NCBI Taxonomy" id="3163296"/>
    <lineage>
        <taxon>Bacteria</taxon>
        <taxon>Pseudomonadati</taxon>
        <taxon>Bacteroidota</taxon>
        <taxon>Flavobacteriia</taxon>
        <taxon>Flavobacteriales</taxon>
        <taxon>Flavobacteriaceae</taxon>
        <taxon>Flavobacterium</taxon>
    </lineage>
</organism>
<protein>
    <submittedName>
        <fullName evidence="2">DCC1-like thiol-disulfide oxidoreductase family protein</fullName>
    </submittedName>
</protein>
<evidence type="ECO:0000313" key="3">
    <source>
        <dbReference type="Proteomes" id="UP001629059"/>
    </source>
</evidence>
<dbReference type="RefSeq" id="WP_408073224.1">
    <property type="nucleotide sequence ID" value="NZ_JBELQB010000001.1"/>
</dbReference>
<name>A0ABW8YAB8_9FLAO</name>
<keyword evidence="3" id="KW-1185">Reference proteome</keyword>
<keyword evidence="1" id="KW-1133">Transmembrane helix</keyword>
<dbReference type="InterPro" id="IPR007263">
    <property type="entry name" value="DCC1-like"/>
</dbReference>
<keyword evidence="1" id="KW-0812">Transmembrane</keyword>
<feature type="transmembrane region" description="Helical" evidence="1">
    <location>
        <begin position="72"/>
        <end position="92"/>
    </location>
</feature>
<comment type="caution">
    <text evidence="2">The sequence shown here is derived from an EMBL/GenBank/DDBJ whole genome shotgun (WGS) entry which is preliminary data.</text>
</comment>
<dbReference type="Proteomes" id="UP001629059">
    <property type="component" value="Unassembled WGS sequence"/>
</dbReference>
<gene>
    <name evidence="2" type="ORF">ABS768_01765</name>
</gene>
<sequence>MKSNDKLIILYDNWCPNCKRFTKIVKIFDWFSLIRCLPLRNGYQDITLDKDRAFKQMASKTKGKWRYGFSTIYRVIFRLPLFWTVLPVFWLLKISGAGEYLYNELALKRNILPIHCDDNCSIR</sequence>